<dbReference type="InterPro" id="IPR042099">
    <property type="entry name" value="ANL_N_sf"/>
</dbReference>
<evidence type="ECO:0000256" key="1">
    <source>
        <dbReference type="ARBA" id="ARBA00006432"/>
    </source>
</evidence>
<dbReference type="Gene3D" id="3.30.300.30">
    <property type="match status" value="1"/>
</dbReference>
<dbReference type="SUPFAM" id="SSF56801">
    <property type="entry name" value="Acetyl-CoA synthetase-like"/>
    <property type="match status" value="1"/>
</dbReference>
<dbReference type="InterPro" id="IPR045851">
    <property type="entry name" value="AMP-bd_C_sf"/>
</dbReference>
<accession>A0ABY5DNE4</accession>
<dbReference type="Pfam" id="PF00501">
    <property type="entry name" value="AMP-binding"/>
    <property type="match status" value="1"/>
</dbReference>
<evidence type="ECO:0000313" key="7">
    <source>
        <dbReference type="Proteomes" id="UP001056035"/>
    </source>
</evidence>
<dbReference type="Proteomes" id="UP001056035">
    <property type="component" value="Chromosome"/>
</dbReference>
<keyword evidence="3" id="KW-0547">Nucleotide-binding</keyword>
<dbReference type="EMBL" id="CP098502">
    <property type="protein sequence ID" value="UTI63543.1"/>
    <property type="molecule type" value="Genomic_DNA"/>
</dbReference>
<dbReference type="InterPro" id="IPR000873">
    <property type="entry name" value="AMP-dep_synth/lig_dom"/>
</dbReference>
<dbReference type="Gene3D" id="3.40.50.1820">
    <property type="entry name" value="alpha/beta hydrolase"/>
    <property type="match status" value="1"/>
</dbReference>
<keyword evidence="2" id="KW-0436">Ligase</keyword>
<dbReference type="Gene3D" id="3.40.50.12780">
    <property type="entry name" value="N-terminal domain of ligase-like"/>
    <property type="match status" value="1"/>
</dbReference>
<evidence type="ECO:0000313" key="6">
    <source>
        <dbReference type="EMBL" id="UTI63543.1"/>
    </source>
</evidence>
<evidence type="ECO:0000256" key="2">
    <source>
        <dbReference type="ARBA" id="ARBA00022598"/>
    </source>
</evidence>
<keyword evidence="4" id="KW-0067">ATP-binding</keyword>
<reference evidence="6 7" key="1">
    <citation type="submission" date="2022-06" db="EMBL/GenBank/DDBJ databases">
        <title>Paraconexibacter antarcticus.</title>
        <authorList>
            <person name="Kim C.S."/>
        </authorList>
    </citation>
    <scope>NUCLEOTIDE SEQUENCE [LARGE SCALE GENOMIC DNA]</scope>
    <source>
        <strain evidence="6 7">02-257</strain>
    </source>
</reference>
<evidence type="ECO:0000256" key="4">
    <source>
        <dbReference type="ARBA" id="ARBA00022840"/>
    </source>
</evidence>
<dbReference type="NCBIfam" id="NF005898">
    <property type="entry name" value="PRK07868.1"/>
    <property type="match status" value="1"/>
</dbReference>
<evidence type="ECO:0000259" key="5">
    <source>
        <dbReference type="Pfam" id="PF00501"/>
    </source>
</evidence>
<dbReference type="PANTHER" id="PTHR43107:SF15">
    <property type="entry name" value="FATTY ACID TRANSPORT PROTEIN 3, ISOFORM A"/>
    <property type="match status" value="1"/>
</dbReference>
<name>A0ABY5DNE4_9ACTN</name>
<dbReference type="PANTHER" id="PTHR43107">
    <property type="entry name" value="LONG-CHAIN FATTY ACID TRANSPORT PROTEIN"/>
    <property type="match status" value="1"/>
</dbReference>
<dbReference type="SUPFAM" id="SSF53474">
    <property type="entry name" value="alpha/beta-Hydrolases"/>
    <property type="match status" value="1"/>
</dbReference>
<proteinExistence type="inferred from homology"/>
<gene>
    <name evidence="6" type="ORF">NBH00_19640</name>
</gene>
<organism evidence="6 7">
    <name type="scientific">Paraconexibacter antarcticus</name>
    <dbReference type="NCBI Taxonomy" id="2949664"/>
    <lineage>
        <taxon>Bacteria</taxon>
        <taxon>Bacillati</taxon>
        <taxon>Actinomycetota</taxon>
        <taxon>Thermoleophilia</taxon>
        <taxon>Solirubrobacterales</taxon>
        <taxon>Paraconexibacteraceae</taxon>
        <taxon>Paraconexibacter</taxon>
    </lineage>
</organism>
<sequence>MAQNALEVARFGGLDTGEEAAPFEVVAEQRIFKLRRYFANAVLKDAPAIILVPPMMLAAEVWDVSPHASAVRELHGHGVDAWVVDFGSPSEIEGGLERNLADHVVAVSEAVDLVRGVVGKDVHLAGYSQGGMFCYQAGAYRRGKGLSSIVTFGSPVDTRGVIPFGLPEEVIAKGAAVLGDLFGGNQLPAWASRAGFRLLDPVKAVRQQVDFVMQLHDREALLPREGQRRFLQADGFVAWPGPALADFMRQFVAHNRMLRGGFVIEDRLVTLADITCPVLTFVGEVDEIAPPASVRPIIFAAPRATIYEKSMRAGHFGLVVGSTSTRETWPVVAGWTKWREDHGKLPEDVGLAGDPAAVVPSAGMGPRVGYGVQLAAGVGAGLVRGATRGASRTVGTVRELGVEAAEQLPRLSRLEAVRPRTRTSLALMLDEGHDRSPDTVLFLFEDRAHTRAAAKHRIDSVVRGLISLGVRQGEHVGVLMDMRPSALTAVVALNRIGAVSVLLRPDGAVTREARLGQVSRIVCDPQHMEIAAQVDAQILVLGGGAQERDLGPNVVDMERIDPDTVVLPRWYRPNPGRARDLAYILFTGEGERTRINRITNGRWLLSAMGTASSASLGGADTIYSVTPVYHPSGLLVGIGGAIAGGSRIAMARHWDPTTFWDEVRRYGVTIVTYTWTMLRDLVEAPPHPGERHHPVRLFVGSGMPPALWRRTLDRFGPAGVVEFYTSSVGDAVLVNLGTKKIGAMGRRLPGSARVRIAAYDPDAGRLETGKDGFAIVCDRDEVGMLLCEADADDPAGSDSALRGVFKRDDAWLATGDLFRRDVDGDYWLVDPVGSLIHTSRGAVPSAPIRDALGRLDAVDLAVCYGVPGPGGKAVAVAAVTLREGQELTAAKVTEALSRLEPRRRPSLVRVVAELPVTTWFRPLSGQLRAEGIPTVGQDLPVWVFDEERAAYRKLTLAARKKLASSPDGSAAS</sequence>
<comment type="similarity">
    <text evidence="1">Belongs to the ATP-dependent AMP-binding enzyme family.</text>
</comment>
<keyword evidence="7" id="KW-1185">Reference proteome</keyword>
<protein>
    <submittedName>
        <fullName evidence="6">AMP-binding protein</fullName>
    </submittedName>
</protein>
<feature type="domain" description="AMP-dependent synthetase/ligase" evidence="5">
    <location>
        <begin position="434"/>
        <end position="772"/>
    </location>
</feature>
<evidence type="ECO:0000256" key="3">
    <source>
        <dbReference type="ARBA" id="ARBA00022741"/>
    </source>
</evidence>
<dbReference type="InterPro" id="IPR029058">
    <property type="entry name" value="AB_hydrolase_fold"/>
</dbReference>